<dbReference type="PANTHER" id="PTHR23150:SF19">
    <property type="entry name" value="FORMYLGLYCINE-GENERATING ENZYME"/>
    <property type="match status" value="1"/>
</dbReference>
<dbReference type="PANTHER" id="PTHR23150">
    <property type="entry name" value="SULFATASE MODIFYING FACTOR 1, 2"/>
    <property type="match status" value="1"/>
</dbReference>
<organism evidence="2 3">
    <name type="scientific">Rhodopirellula halodulae</name>
    <dbReference type="NCBI Taxonomy" id="2894198"/>
    <lineage>
        <taxon>Bacteria</taxon>
        <taxon>Pseudomonadati</taxon>
        <taxon>Planctomycetota</taxon>
        <taxon>Planctomycetia</taxon>
        <taxon>Pirellulales</taxon>
        <taxon>Pirellulaceae</taxon>
        <taxon>Rhodopirellula</taxon>
    </lineage>
</organism>
<dbReference type="InterPro" id="IPR042095">
    <property type="entry name" value="SUMF_sf"/>
</dbReference>
<dbReference type="Proteomes" id="UP001430306">
    <property type="component" value="Unassembled WGS sequence"/>
</dbReference>
<comment type="caution">
    <text evidence="2">The sequence shown here is derived from an EMBL/GenBank/DDBJ whole genome shotgun (WGS) entry which is preliminary data.</text>
</comment>
<accession>A0ABS8NMK8</accession>
<evidence type="ECO:0000313" key="3">
    <source>
        <dbReference type="Proteomes" id="UP001430306"/>
    </source>
</evidence>
<dbReference type="RefSeq" id="WP_230275288.1">
    <property type="nucleotide sequence ID" value="NZ_JAJKFW010000025.1"/>
</dbReference>
<feature type="domain" description="Sulfatase-modifying factor enzyme-like" evidence="1">
    <location>
        <begin position="77"/>
        <end position="352"/>
    </location>
</feature>
<protein>
    <submittedName>
        <fullName evidence="2">Formylglycine-generating enzyme family protein</fullName>
    </submittedName>
</protein>
<reference evidence="2" key="1">
    <citation type="submission" date="2021-11" db="EMBL/GenBank/DDBJ databases">
        <title>Genome sequence.</title>
        <authorList>
            <person name="Sun Q."/>
        </authorList>
    </citation>
    <scope>NUCLEOTIDE SEQUENCE</scope>
    <source>
        <strain evidence="2">JC740</strain>
    </source>
</reference>
<evidence type="ECO:0000313" key="2">
    <source>
        <dbReference type="EMBL" id="MCC9644167.1"/>
    </source>
</evidence>
<proteinExistence type="predicted"/>
<dbReference type="SUPFAM" id="SSF56436">
    <property type="entry name" value="C-type lectin-like"/>
    <property type="match status" value="1"/>
</dbReference>
<dbReference type="EMBL" id="JAJKFW010000025">
    <property type="protein sequence ID" value="MCC9644167.1"/>
    <property type="molecule type" value="Genomic_DNA"/>
</dbReference>
<dbReference type="Gene3D" id="3.90.1580.10">
    <property type="entry name" value="paralog of FGE (formylglycine-generating enzyme)"/>
    <property type="match status" value="1"/>
</dbReference>
<name>A0ABS8NMK8_9BACT</name>
<dbReference type="InterPro" id="IPR016187">
    <property type="entry name" value="CTDL_fold"/>
</dbReference>
<keyword evidence="3" id="KW-1185">Reference proteome</keyword>
<dbReference type="InterPro" id="IPR005532">
    <property type="entry name" value="SUMF_dom"/>
</dbReference>
<dbReference type="Pfam" id="PF03781">
    <property type="entry name" value="FGE-sulfatase"/>
    <property type="match status" value="1"/>
</dbReference>
<sequence length="353" mass="40549">MNWMRMVHTVFFTLTLQLVVNTNSDAQERESPDKPGFLKLEFVSIEPSTFRRGFDTSQQRDREFSLAHRYSNQQNFQYDSPSHLVVLTKPFKIQTTEVTVAQFRAFVADTGYETDAERNGGALGHSPDQKDYVDQFQKRPEITWRNPGFPQSDQHPVVGVSWNDAQEFCRWLSDQQPGTYRLPTEAEWECACRAGRTTWYSWGTDPNEASSHANVADGALEAAHPNTTRYQRAVQLDPNDGDGFVFTAPVASFRPNDRGLHDMHGNVWEWCQDRWSGDLYRRYLKDVPWPDRKNFTVTDPVALEETPQHQYGDWRSIRGGAWTCAPASVRCSIRTFAEASDATIYTGFRVVRE</sequence>
<dbReference type="InterPro" id="IPR051043">
    <property type="entry name" value="Sulfatase_Mod_Factor_Kinase"/>
</dbReference>
<gene>
    <name evidence="2" type="ORF">LOC71_17940</name>
</gene>
<evidence type="ECO:0000259" key="1">
    <source>
        <dbReference type="Pfam" id="PF03781"/>
    </source>
</evidence>